<evidence type="ECO:0000256" key="1">
    <source>
        <dbReference type="SAM" id="SignalP"/>
    </source>
</evidence>
<comment type="caution">
    <text evidence="2">The sequence shown here is derived from an EMBL/GenBank/DDBJ whole genome shotgun (WGS) entry which is preliminary data.</text>
</comment>
<keyword evidence="3" id="KW-1185">Reference proteome</keyword>
<sequence>MRYTIGFIFIIILSSLSTALKAQTVALDYYFNHESRKAENGAIERFHYTWEDETNTGFSLWSDEFKKLGAKLTAIESKPTAQNLSNVDVYIITDPDSKKENPNPNYISSTDANVITEWVKNGGVLILMANDSANTELKHFNILAEKFGMHFNDDLQNHVIDDAHFDDGAVALKDNMVFTTARKIFMKDVCSIGLQGNAKPLIRAVNGSVIAAIAQYGKGTVIAVGDPWLYNEYVNGRLPAGFENDKAMSDLSKYAISLKTR</sequence>
<evidence type="ECO:0000313" key="3">
    <source>
        <dbReference type="Proteomes" id="UP001597010"/>
    </source>
</evidence>
<accession>A0ABW3AMD6</accession>
<dbReference type="Proteomes" id="UP001597010">
    <property type="component" value="Unassembled WGS sequence"/>
</dbReference>
<dbReference type="EMBL" id="JBHTHZ010000001">
    <property type="protein sequence ID" value="MFD0792145.1"/>
    <property type="molecule type" value="Genomic_DNA"/>
</dbReference>
<name>A0ABW3AMD6_9SPHI</name>
<dbReference type="SUPFAM" id="SSF52317">
    <property type="entry name" value="Class I glutamine amidotransferase-like"/>
    <property type="match status" value="1"/>
</dbReference>
<feature type="chain" id="PRO_5047540995" evidence="1">
    <location>
        <begin position="23"/>
        <end position="261"/>
    </location>
</feature>
<evidence type="ECO:0000313" key="2">
    <source>
        <dbReference type="EMBL" id="MFD0792145.1"/>
    </source>
</evidence>
<dbReference type="RefSeq" id="WP_377110853.1">
    <property type="nucleotide sequence ID" value="NZ_JBHTHZ010000001.1"/>
</dbReference>
<feature type="signal peptide" evidence="1">
    <location>
        <begin position="1"/>
        <end position="22"/>
    </location>
</feature>
<keyword evidence="1" id="KW-0732">Signal</keyword>
<dbReference type="Gene3D" id="3.40.50.880">
    <property type="match status" value="1"/>
</dbReference>
<protein>
    <submittedName>
        <fullName evidence="2">DUF4350 domain-containing protein</fullName>
    </submittedName>
</protein>
<gene>
    <name evidence="2" type="ORF">ACFQZX_00875</name>
</gene>
<reference evidence="3" key="1">
    <citation type="journal article" date="2019" name="Int. J. Syst. Evol. Microbiol.">
        <title>The Global Catalogue of Microorganisms (GCM) 10K type strain sequencing project: providing services to taxonomists for standard genome sequencing and annotation.</title>
        <authorList>
            <consortium name="The Broad Institute Genomics Platform"/>
            <consortium name="The Broad Institute Genome Sequencing Center for Infectious Disease"/>
            <person name="Wu L."/>
            <person name="Ma J."/>
        </authorList>
    </citation>
    <scope>NUCLEOTIDE SEQUENCE [LARGE SCALE GENOMIC DNA]</scope>
    <source>
        <strain evidence="3">CCUG 61484</strain>
    </source>
</reference>
<organism evidence="2 3">
    <name type="scientific">Mucilaginibacter litoreus</name>
    <dbReference type="NCBI Taxonomy" id="1048221"/>
    <lineage>
        <taxon>Bacteria</taxon>
        <taxon>Pseudomonadati</taxon>
        <taxon>Bacteroidota</taxon>
        <taxon>Sphingobacteriia</taxon>
        <taxon>Sphingobacteriales</taxon>
        <taxon>Sphingobacteriaceae</taxon>
        <taxon>Mucilaginibacter</taxon>
    </lineage>
</organism>
<dbReference type="InterPro" id="IPR029062">
    <property type="entry name" value="Class_I_gatase-like"/>
</dbReference>
<proteinExistence type="predicted"/>